<keyword evidence="4" id="KW-1185">Reference proteome</keyword>
<accession>A0A4Y2DF13</accession>
<comment type="caution">
    <text evidence="3">The sequence shown here is derived from an EMBL/GenBank/DDBJ whole genome shotgun (WGS) entry which is preliminary data.</text>
</comment>
<dbReference type="AlphaFoldDB" id="A0A4Y2DF13"/>
<dbReference type="GO" id="GO:0050660">
    <property type="term" value="F:flavin adenine dinucleotide binding"/>
    <property type="evidence" value="ECO:0007669"/>
    <property type="project" value="InterPro"/>
</dbReference>
<protein>
    <submittedName>
        <fullName evidence="3">Glucose dehydrogenase [FAD, quinone]</fullName>
    </submittedName>
</protein>
<sequence length="177" mass="19665">MFRILLKVSLCIVLLAIAVNSILKIIWVNHGIINEPRSRYDVIIVGAGSSGCVVARRLWEKSNLSILVIESGTTAPWISVVPLLAPALQGYTADWAYRTVSQKHSQLGMKNRQSAWPRGKVLGGSSVLNYLLHTWGARADFDNLWDSGDSGWNFESVRRYFKKSESFRRISGASVTG</sequence>
<dbReference type="EMBL" id="BGPR01000358">
    <property type="protein sequence ID" value="GBM15350.1"/>
    <property type="molecule type" value="Genomic_DNA"/>
</dbReference>
<dbReference type="PANTHER" id="PTHR11552:SF188">
    <property type="entry name" value="NEITHER INACTIVATION NOR AFTERPOTENTIAL PROTEIN G"/>
    <property type="match status" value="1"/>
</dbReference>
<dbReference type="InterPro" id="IPR012132">
    <property type="entry name" value="GMC_OxRdtase"/>
</dbReference>
<evidence type="ECO:0000259" key="2">
    <source>
        <dbReference type="Pfam" id="PF00732"/>
    </source>
</evidence>
<organism evidence="3 4">
    <name type="scientific">Araneus ventricosus</name>
    <name type="common">Orbweaver spider</name>
    <name type="synonym">Epeira ventricosa</name>
    <dbReference type="NCBI Taxonomy" id="182803"/>
    <lineage>
        <taxon>Eukaryota</taxon>
        <taxon>Metazoa</taxon>
        <taxon>Ecdysozoa</taxon>
        <taxon>Arthropoda</taxon>
        <taxon>Chelicerata</taxon>
        <taxon>Arachnida</taxon>
        <taxon>Araneae</taxon>
        <taxon>Araneomorphae</taxon>
        <taxon>Entelegynae</taxon>
        <taxon>Araneoidea</taxon>
        <taxon>Araneidae</taxon>
        <taxon>Araneus</taxon>
    </lineage>
</organism>
<dbReference type="Pfam" id="PF00732">
    <property type="entry name" value="GMC_oxred_N"/>
    <property type="match status" value="1"/>
</dbReference>
<comment type="similarity">
    <text evidence="1">Belongs to the GMC oxidoreductase family.</text>
</comment>
<proteinExistence type="inferred from homology"/>
<evidence type="ECO:0000313" key="4">
    <source>
        <dbReference type="Proteomes" id="UP000499080"/>
    </source>
</evidence>
<dbReference type="PANTHER" id="PTHR11552">
    <property type="entry name" value="GLUCOSE-METHANOL-CHOLINE GMC OXIDOREDUCTASE"/>
    <property type="match status" value="1"/>
</dbReference>
<dbReference type="OrthoDB" id="6414914at2759"/>
<dbReference type="GO" id="GO:0016614">
    <property type="term" value="F:oxidoreductase activity, acting on CH-OH group of donors"/>
    <property type="evidence" value="ECO:0007669"/>
    <property type="project" value="InterPro"/>
</dbReference>
<dbReference type="InterPro" id="IPR000172">
    <property type="entry name" value="GMC_OxRdtase_N"/>
</dbReference>
<dbReference type="Gene3D" id="3.50.50.60">
    <property type="entry name" value="FAD/NAD(P)-binding domain"/>
    <property type="match status" value="1"/>
</dbReference>
<gene>
    <name evidence="3" type="primary">Gld_66</name>
    <name evidence="3" type="ORF">AVEN_210970_1</name>
</gene>
<dbReference type="Gene3D" id="3.30.560.10">
    <property type="entry name" value="Glucose Oxidase, domain 3"/>
    <property type="match status" value="1"/>
</dbReference>
<reference evidence="3 4" key="1">
    <citation type="journal article" date="2019" name="Sci. Rep.">
        <title>Orb-weaving spider Araneus ventricosus genome elucidates the spidroin gene catalogue.</title>
        <authorList>
            <person name="Kono N."/>
            <person name="Nakamura H."/>
            <person name="Ohtoshi R."/>
            <person name="Moran D.A.P."/>
            <person name="Shinohara A."/>
            <person name="Yoshida Y."/>
            <person name="Fujiwara M."/>
            <person name="Mori M."/>
            <person name="Tomita M."/>
            <person name="Arakawa K."/>
        </authorList>
    </citation>
    <scope>NUCLEOTIDE SEQUENCE [LARGE SCALE GENOMIC DNA]</scope>
</reference>
<dbReference type="InterPro" id="IPR036188">
    <property type="entry name" value="FAD/NAD-bd_sf"/>
</dbReference>
<evidence type="ECO:0000313" key="3">
    <source>
        <dbReference type="EMBL" id="GBM15350.1"/>
    </source>
</evidence>
<dbReference type="SUPFAM" id="SSF51905">
    <property type="entry name" value="FAD/NAD(P)-binding domain"/>
    <property type="match status" value="1"/>
</dbReference>
<name>A0A4Y2DF13_ARAVE</name>
<dbReference type="Proteomes" id="UP000499080">
    <property type="component" value="Unassembled WGS sequence"/>
</dbReference>
<feature type="domain" description="Glucose-methanol-choline oxidoreductase N-terminal" evidence="2">
    <location>
        <begin position="40"/>
        <end position="165"/>
    </location>
</feature>
<evidence type="ECO:0000256" key="1">
    <source>
        <dbReference type="ARBA" id="ARBA00010790"/>
    </source>
</evidence>